<dbReference type="RefSeq" id="WP_130274984.1">
    <property type="nucleotide sequence ID" value="NZ_SGXG01000001.1"/>
</dbReference>
<proteinExistence type="predicted"/>
<dbReference type="EMBL" id="SGXG01000001">
    <property type="protein sequence ID" value="RZS95963.1"/>
    <property type="molecule type" value="Genomic_DNA"/>
</dbReference>
<evidence type="ECO:0000313" key="2">
    <source>
        <dbReference type="Proteomes" id="UP000292209"/>
    </source>
</evidence>
<sequence>MKNLITKFKNVLVIGVAGMMMFSCEMTESFTQVEKGTEAEEMNAGSSFSSSGFGMENARIYADHSFSFIENEDGSLTFTFVPKVNLENARLVFTFAQGVEVDGLGDWSINGATRQKTLNLHAMATYSWTLFLEPDGKGEGQVRADLWTDFTVNGESKKSDLQNILKSFR</sequence>
<dbReference type="Proteomes" id="UP000292209">
    <property type="component" value="Unassembled WGS sequence"/>
</dbReference>
<reference evidence="1 2" key="1">
    <citation type="submission" date="2019-02" db="EMBL/GenBank/DDBJ databases">
        <title>Genomic Encyclopedia of Archaeal and Bacterial Type Strains, Phase II (KMG-II): from individual species to whole genera.</title>
        <authorList>
            <person name="Goeker M."/>
        </authorList>
    </citation>
    <scope>NUCLEOTIDE SEQUENCE [LARGE SCALE GENOMIC DNA]</scope>
    <source>
        <strain evidence="1 2">DSM 21411</strain>
    </source>
</reference>
<name>A0A4Q7P769_9BACT</name>
<dbReference type="OrthoDB" id="823957at2"/>
<dbReference type="AlphaFoldDB" id="A0A4Q7P769"/>
<keyword evidence="2" id="KW-1185">Reference proteome</keyword>
<evidence type="ECO:0008006" key="3">
    <source>
        <dbReference type="Google" id="ProtNLM"/>
    </source>
</evidence>
<comment type="caution">
    <text evidence="1">The sequence shown here is derived from an EMBL/GenBank/DDBJ whole genome shotgun (WGS) entry which is preliminary data.</text>
</comment>
<organism evidence="1 2">
    <name type="scientific">Cecembia calidifontis</name>
    <dbReference type="NCBI Taxonomy" id="1187080"/>
    <lineage>
        <taxon>Bacteria</taxon>
        <taxon>Pseudomonadati</taxon>
        <taxon>Bacteroidota</taxon>
        <taxon>Cytophagia</taxon>
        <taxon>Cytophagales</taxon>
        <taxon>Cyclobacteriaceae</taxon>
        <taxon>Cecembia</taxon>
    </lineage>
</organism>
<gene>
    <name evidence="1" type="ORF">BC751_1517</name>
</gene>
<evidence type="ECO:0000313" key="1">
    <source>
        <dbReference type="EMBL" id="RZS95963.1"/>
    </source>
</evidence>
<protein>
    <recommendedName>
        <fullName evidence="3">Lipoprotein</fullName>
    </recommendedName>
</protein>
<accession>A0A4Q7P769</accession>
<dbReference type="PROSITE" id="PS51257">
    <property type="entry name" value="PROKAR_LIPOPROTEIN"/>
    <property type="match status" value="1"/>
</dbReference>